<keyword evidence="1" id="KW-0479">Metal-binding</keyword>
<evidence type="ECO:0000256" key="2">
    <source>
        <dbReference type="ARBA" id="ARBA00022771"/>
    </source>
</evidence>
<evidence type="ECO:0000256" key="3">
    <source>
        <dbReference type="ARBA" id="ARBA00022833"/>
    </source>
</evidence>
<reference evidence="7" key="1">
    <citation type="submission" date="2021-02" db="EMBL/GenBank/DDBJ databases">
        <authorList>
            <person name="Nieuwenhuis M."/>
            <person name="Van De Peppel L.J.J."/>
        </authorList>
    </citation>
    <scope>NUCLEOTIDE SEQUENCE</scope>
    <source>
        <strain evidence="7">D49</strain>
    </source>
</reference>
<keyword evidence="3" id="KW-0862">Zinc</keyword>
<reference evidence="7" key="2">
    <citation type="submission" date="2021-10" db="EMBL/GenBank/DDBJ databases">
        <title>Phylogenomics reveals ancestral predisposition of the termite-cultivated fungus Termitomyces towards a domesticated lifestyle.</title>
        <authorList>
            <person name="Auxier B."/>
            <person name="Grum-Grzhimaylo A."/>
            <person name="Cardenas M.E."/>
            <person name="Lodge J.D."/>
            <person name="Laessoe T."/>
            <person name="Pedersen O."/>
            <person name="Smith M.E."/>
            <person name="Kuyper T.W."/>
            <person name="Franco-Molano E.A."/>
            <person name="Baroni T.J."/>
            <person name="Aanen D.K."/>
        </authorList>
    </citation>
    <scope>NUCLEOTIDE SEQUENCE</scope>
    <source>
        <strain evidence="7">D49</strain>
    </source>
</reference>
<accession>A0A9P7GIZ3</accession>
<dbReference type="Gene3D" id="6.10.140.2220">
    <property type="match status" value="1"/>
</dbReference>
<comment type="caution">
    <text evidence="7">The sequence shown here is derived from an EMBL/GenBank/DDBJ whole genome shotgun (WGS) entry which is preliminary data.</text>
</comment>
<dbReference type="AlphaFoldDB" id="A0A9P7GIZ3"/>
<protein>
    <recommendedName>
        <fullName evidence="6">MYND-type domain-containing protein</fullName>
    </recommendedName>
</protein>
<dbReference type="GO" id="GO:0008270">
    <property type="term" value="F:zinc ion binding"/>
    <property type="evidence" value="ECO:0007669"/>
    <property type="project" value="UniProtKB-KW"/>
</dbReference>
<dbReference type="InterPro" id="IPR046824">
    <property type="entry name" value="Mss51-like_C"/>
</dbReference>
<evidence type="ECO:0000256" key="1">
    <source>
        <dbReference type="ARBA" id="ARBA00022723"/>
    </source>
</evidence>
<evidence type="ECO:0000256" key="5">
    <source>
        <dbReference type="SAM" id="MobiDB-lite"/>
    </source>
</evidence>
<dbReference type="EMBL" id="JABCKI010000345">
    <property type="protein sequence ID" value="KAG5650871.1"/>
    <property type="molecule type" value="Genomic_DNA"/>
</dbReference>
<dbReference type="OrthoDB" id="432970at2759"/>
<feature type="region of interest" description="Disordered" evidence="5">
    <location>
        <begin position="476"/>
        <end position="499"/>
    </location>
</feature>
<dbReference type="Pfam" id="PF20179">
    <property type="entry name" value="MSS51_C"/>
    <property type="match status" value="1"/>
</dbReference>
<evidence type="ECO:0000313" key="7">
    <source>
        <dbReference type="EMBL" id="KAG5650871.1"/>
    </source>
</evidence>
<name>A0A9P7GIZ3_9AGAR</name>
<keyword evidence="2 4" id="KW-0863">Zinc-finger</keyword>
<dbReference type="Proteomes" id="UP000717328">
    <property type="component" value="Unassembled WGS sequence"/>
</dbReference>
<proteinExistence type="predicted"/>
<gene>
    <name evidence="7" type="ORF">H0H81_010714</name>
</gene>
<keyword evidence="8" id="KW-1185">Reference proteome</keyword>
<dbReference type="PANTHER" id="PTHR47570">
    <property type="entry name" value="ZINC ION BINDING PROTEIN"/>
    <property type="match status" value="1"/>
</dbReference>
<evidence type="ECO:0000313" key="8">
    <source>
        <dbReference type="Proteomes" id="UP000717328"/>
    </source>
</evidence>
<dbReference type="PANTHER" id="PTHR47570:SF1">
    <property type="entry name" value="ZINC ION BINDING PROTEIN"/>
    <property type="match status" value="1"/>
</dbReference>
<dbReference type="PROSITE" id="PS50865">
    <property type="entry name" value="ZF_MYND_2"/>
    <property type="match status" value="1"/>
</dbReference>
<sequence>MISAEAYFGSITRAAKDLTTAEKRGGPIPAKFDFGVKEVCASCKENIAPPKKILRCSACKAVIYCSMPCAKRDWSVPSMPNAPTHKSLCSDNKRHMERLPQTQAIVKAFPWGRLESDGSFSFDVACGRFGVLGASGFGYWSHKGGPVPHQDQGSMAAAIGNTPYAQDFFKMMKSFDHLDGKDLLGKQHLSDEEGWKLPSKFIPYRNFSTPANQTMLVTDFEGGIVDWDSWYRWRKLPKDSPAALLMDFPLSVYQLLVKCLEVTSPNAGSPNKRVPLHVQIIGAEVELNMIPLFSELALLLPYHDIKLVLFGVCVTKLLQEAKKVPGCIASKSPVFTYKSPLECGSSTLSVYLHTIPLWLSTGSDSALTGHGGLPDAIVACNAGLGSYREWIPVIQAAHMRRIPFATTEYAEQSAESQRSNMPLFLSGTGLSPRRLEVYEINLNPFQRPGQRGIPMYRLPNVVNGFTLVVYKEKAKDEGQVNEDSDLGKQIDDMSLEELD</sequence>
<organism evidence="7 8">
    <name type="scientific">Sphagnurus paluster</name>
    <dbReference type="NCBI Taxonomy" id="117069"/>
    <lineage>
        <taxon>Eukaryota</taxon>
        <taxon>Fungi</taxon>
        <taxon>Dikarya</taxon>
        <taxon>Basidiomycota</taxon>
        <taxon>Agaricomycotina</taxon>
        <taxon>Agaricomycetes</taxon>
        <taxon>Agaricomycetidae</taxon>
        <taxon>Agaricales</taxon>
        <taxon>Tricholomatineae</taxon>
        <taxon>Lyophyllaceae</taxon>
        <taxon>Sphagnurus</taxon>
    </lineage>
</organism>
<dbReference type="InterPro" id="IPR002893">
    <property type="entry name" value="Znf_MYND"/>
</dbReference>
<dbReference type="SUPFAM" id="SSF144232">
    <property type="entry name" value="HIT/MYND zinc finger-like"/>
    <property type="match status" value="1"/>
</dbReference>
<evidence type="ECO:0000259" key="6">
    <source>
        <dbReference type="PROSITE" id="PS50865"/>
    </source>
</evidence>
<dbReference type="Pfam" id="PF01753">
    <property type="entry name" value="zf-MYND"/>
    <property type="match status" value="1"/>
</dbReference>
<evidence type="ECO:0000256" key="4">
    <source>
        <dbReference type="PROSITE-ProRule" id="PRU00134"/>
    </source>
</evidence>
<feature type="domain" description="MYND-type" evidence="6">
    <location>
        <begin position="40"/>
        <end position="89"/>
    </location>
</feature>